<evidence type="ECO:0000256" key="1">
    <source>
        <dbReference type="SAM" id="SignalP"/>
    </source>
</evidence>
<dbReference type="AlphaFoldDB" id="A0A0S2TBE0"/>
<gene>
    <name evidence="2" type="ORF">Tel_04530</name>
</gene>
<reference evidence="2" key="1">
    <citation type="submission" date="2015-10" db="EMBL/GenBank/DDBJ databases">
        <title>Description of Candidatus Tenderia electrophaga gen. nov, sp. nov., an Uncultivated Electroautotroph from a Biocathode Enrichment.</title>
        <authorList>
            <person name="Eddie B.J."/>
            <person name="Malanoski A.P."/>
            <person name="Wang Z."/>
            <person name="Hall R.J."/>
            <person name="Oh S.D."/>
            <person name="Heiner C."/>
            <person name="Lin B."/>
            <person name="Strycharz-Glaven S.M."/>
        </authorList>
    </citation>
    <scope>NUCLEOTIDE SEQUENCE [LARGE SCALE GENOMIC DNA]</scope>
    <source>
        <strain evidence="2">NRL1</strain>
    </source>
</reference>
<evidence type="ECO:0008006" key="4">
    <source>
        <dbReference type="Google" id="ProtNLM"/>
    </source>
</evidence>
<organism evidence="2 3">
    <name type="scientific">Candidatus Tenderia electrophaga</name>
    <dbReference type="NCBI Taxonomy" id="1748243"/>
    <lineage>
        <taxon>Bacteria</taxon>
        <taxon>Pseudomonadati</taxon>
        <taxon>Pseudomonadota</taxon>
        <taxon>Gammaproteobacteria</taxon>
        <taxon>Candidatus Tenderiales</taxon>
        <taxon>Candidatus Tenderiaceae</taxon>
        <taxon>Candidatus Tenderia</taxon>
    </lineage>
</organism>
<dbReference type="KEGG" id="tee:Tel_04530"/>
<sequence length="245" mass="24237">MWIRSICLAAVLPLFSVSVAEATVISTYTDHAAWRTALGGAAISAEGFDGSASSFDAGSSGNAAGSVNVDVIGGVGDPGPTGLTGGGFLQGEVDSSPIGTDDGIGLTIHHVPATGVGLLGLQNDSATSPAGLNLVEIGLQIGAEAFLVSDLLGLTDSASSGGSLGNTPSAAAVPFLGFILDIPLDSFSIVHGDRVYAGGVSGTSEEFYLDGLTFATAVNTSQVPAPAPGLLLLAGIAALRLARRR</sequence>
<feature type="signal peptide" evidence="1">
    <location>
        <begin position="1"/>
        <end position="22"/>
    </location>
</feature>
<name>A0A0S2TBE0_9GAMM</name>
<feature type="chain" id="PRO_5006604825" description="PEP-CTERM protein-sorting domain-containing protein" evidence="1">
    <location>
        <begin position="23"/>
        <end position="245"/>
    </location>
</feature>
<dbReference type="STRING" id="1748243.Tel_04530"/>
<evidence type="ECO:0000313" key="2">
    <source>
        <dbReference type="EMBL" id="ALP52471.1"/>
    </source>
</evidence>
<proteinExistence type="predicted"/>
<dbReference type="Proteomes" id="UP000055136">
    <property type="component" value="Chromosome"/>
</dbReference>
<protein>
    <recommendedName>
        <fullName evidence="4">PEP-CTERM protein-sorting domain-containing protein</fullName>
    </recommendedName>
</protein>
<evidence type="ECO:0000313" key="3">
    <source>
        <dbReference type="Proteomes" id="UP000055136"/>
    </source>
</evidence>
<keyword evidence="1" id="KW-0732">Signal</keyword>
<keyword evidence="3" id="KW-1185">Reference proteome</keyword>
<accession>A0A0S2TBE0</accession>
<dbReference type="EMBL" id="CP013099">
    <property type="protein sequence ID" value="ALP52471.1"/>
    <property type="molecule type" value="Genomic_DNA"/>
</dbReference>